<accession>A0A2G8RAD6</accession>
<name>A0A2G8RAD6_9RHOB</name>
<dbReference type="Gene3D" id="3.60.15.10">
    <property type="entry name" value="Ribonuclease Z/Hydroxyacylglutathione hydrolase-like"/>
    <property type="match status" value="1"/>
</dbReference>
<feature type="domain" description="Metallo-beta-lactamase" evidence="3">
    <location>
        <begin position="7"/>
        <end position="196"/>
    </location>
</feature>
<dbReference type="OrthoDB" id="9789133at2"/>
<dbReference type="AlphaFoldDB" id="A0A2G8RAD6"/>
<evidence type="ECO:0000256" key="2">
    <source>
        <dbReference type="HAMAP-Rule" id="MF_00457"/>
    </source>
</evidence>
<evidence type="ECO:0000256" key="1">
    <source>
        <dbReference type="ARBA" id="ARBA00022801"/>
    </source>
</evidence>
<dbReference type="HAMAP" id="MF_00457">
    <property type="entry name" value="UPF0173"/>
    <property type="match status" value="1"/>
</dbReference>
<dbReference type="PANTHER" id="PTHR43546">
    <property type="entry name" value="UPF0173 METAL-DEPENDENT HYDROLASE MJ1163-RELATED"/>
    <property type="match status" value="1"/>
</dbReference>
<dbReference type="SUPFAM" id="SSF56281">
    <property type="entry name" value="Metallo-hydrolase/oxidoreductase"/>
    <property type="match status" value="1"/>
</dbReference>
<dbReference type="SMART" id="SM00849">
    <property type="entry name" value="Lactamase_B"/>
    <property type="match status" value="1"/>
</dbReference>
<dbReference type="InterPro" id="IPR050114">
    <property type="entry name" value="UPF0173_UPF0282_UlaG_hydrolase"/>
</dbReference>
<dbReference type="Pfam" id="PF12706">
    <property type="entry name" value="Lactamase_B_2"/>
    <property type="match status" value="1"/>
</dbReference>
<comment type="caution">
    <text evidence="4">The sequence shown here is derived from an EMBL/GenBank/DDBJ whole genome shotgun (WGS) entry which is preliminary data.</text>
</comment>
<dbReference type="InterPro" id="IPR001279">
    <property type="entry name" value="Metallo-B-lactamas"/>
</dbReference>
<comment type="similarity">
    <text evidence="2">Belongs to the UPF0173 family.</text>
</comment>
<evidence type="ECO:0000259" key="3">
    <source>
        <dbReference type="SMART" id="SM00849"/>
    </source>
</evidence>
<dbReference type="RefSeq" id="WP_099912162.1">
    <property type="nucleotide sequence ID" value="NZ_AWWI01000121.1"/>
</dbReference>
<sequence>MNIIWLGHSGFRIEIAGQVLLLDPWLNGNPMLPEDQHAAATDGATHILLTHAHGDHAADVLPLAKKAGIPVVGQYDLMSHWEATEGIEVVGFNKGGTVSLGDVSVTMVHATHSTSISTPGGPQVTGSECGFMISGEGHTIYVSGDTDVMADMGVFQALHQPDIGILCAGGHFTMDMRRAAYAAKTFFDFKTLIPCHYRTFPLLEQSADLLVRELPGVDVVEPQVMSPITL</sequence>
<protein>
    <recommendedName>
        <fullName evidence="2">UPF0173 metal-dependent hydrolase P775_18165</fullName>
    </recommendedName>
</protein>
<gene>
    <name evidence="4" type="ORF">P775_18165</name>
</gene>
<dbReference type="PANTHER" id="PTHR43546:SF3">
    <property type="entry name" value="UPF0173 METAL-DEPENDENT HYDROLASE MJ1163"/>
    <property type="match status" value="1"/>
</dbReference>
<dbReference type="InterPro" id="IPR036866">
    <property type="entry name" value="RibonucZ/Hydroxyglut_hydro"/>
</dbReference>
<dbReference type="InterPro" id="IPR022877">
    <property type="entry name" value="UPF0173"/>
</dbReference>
<organism evidence="4 5">
    <name type="scientific">Puniceibacterium antarcticum</name>
    <dbReference type="NCBI Taxonomy" id="1206336"/>
    <lineage>
        <taxon>Bacteria</taxon>
        <taxon>Pseudomonadati</taxon>
        <taxon>Pseudomonadota</taxon>
        <taxon>Alphaproteobacteria</taxon>
        <taxon>Rhodobacterales</taxon>
        <taxon>Paracoccaceae</taxon>
        <taxon>Puniceibacterium</taxon>
    </lineage>
</organism>
<evidence type="ECO:0000313" key="5">
    <source>
        <dbReference type="Proteomes" id="UP000231259"/>
    </source>
</evidence>
<dbReference type="Proteomes" id="UP000231259">
    <property type="component" value="Unassembled WGS sequence"/>
</dbReference>
<keyword evidence="1 2" id="KW-0378">Hydrolase</keyword>
<dbReference type="NCBIfam" id="NF001911">
    <property type="entry name" value="PRK00685.1"/>
    <property type="match status" value="1"/>
</dbReference>
<dbReference type="GO" id="GO:0016787">
    <property type="term" value="F:hydrolase activity"/>
    <property type="evidence" value="ECO:0007669"/>
    <property type="project" value="UniProtKB-UniRule"/>
</dbReference>
<dbReference type="EMBL" id="AWWI01000121">
    <property type="protein sequence ID" value="PIL18499.1"/>
    <property type="molecule type" value="Genomic_DNA"/>
</dbReference>
<reference evidence="4 5" key="1">
    <citation type="submission" date="2013-09" db="EMBL/GenBank/DDBJ databases">
        <title>Genome sequencing of Phaeobacter antarcticus sp. nov. SM1211.</title>
        <authorList>
            <person name="Zhang X.-Y."/>
            <person name="Liu C."/>
            <person name="Chen X.-L."/>
            <person name="Xie B.-B."/>
            <person name="Qin Q.-L."/>
            <person name="Rong J.-C."/>
            <person name="Zhang Y.-Z."/>
        </authorList>
    </citation>
    <scope>NUCLEOTIDE SEQUENCE [LARGE SCALE GENOMIC DNA]</scope>
    <source>
        <strain evidence="4 5">SM1211</strain>
    </source>
</reference>
<proteinExistence type="inferred from homology"/>
<evidence type="ECO:0000313" key="4">
    <source>
        <dbReference type="EMBL" id="PIL18499.1"/>
    </source>
</evidence>
<keyword evidence="5" id="KW-1185">Reference proteome</keyword>